<feature type="region of interest" description="Disordered" evidence="2">
    <location>
        <begin position="206"/>
        <end position="230"/>
    </location>
</feature>
<sequence length="380" mass="42831">MKTPKKLIKDVTFDFDKEETKCGPHIAYTLPIQGGAASGLNNSFLFKAEDVGEEVYKAIEELGLDEVKKDFGLIENKKRLIEDAVRKQFADDDEWLWVMDMNDTTVYFCGCKGVYAVGYIYDTATGGVMLDKLAEKAIQLNMFTVKEGKMKLSEQAEDDIEEGLLVIMEKALEAGENFEEIEVLKTLVEDFSHVDKTTATVDKATEEKDSDTVLESNVNVPHPDTGINKNKEDKMDIQELLKSEEFTKFLSDREAEIQKAADERIKKAEEKAEAIEKAAKEEKLSRLEKGFTKAVEGLSFVKEEDREELVKGLVESHDVSVVIKMLNMLEAAQEEITKTKEQFATTEHGQDGEVDLEKSTGDVDELLKSLEAKYSDKEYL</sequence>
<dbReference type="Pfam" id="PF26210">
    <property type="entry name" value="Phage_phiTE_211"/>
    <property type="match status" value="1"/>
</dbReference>
<name>A0AA96KT19_9CAUD</name>
<proteinExistence type="predicted"/>
<protein>
    <submittedName>
        <fullName evidence="3">Uncharacterized protein</fullName>
    </submittedName>
</protein>
<evidence type="ECO:0000313" key="3">
    <source>
        <dbReference type="EMBL" id="WNO47496.1"/>
    </source>
</evidence>
<evidence type="ECO:0000256" key="2">
    <source>
        <dbReference type="SAM" id="MobiDB-lite"/>
    </source>
</evidence>
<accession>A0AA96KT19</accession>
<organism evidence="3">
    <name type="scientific">Staphylococcus phage vB_VibM_10AMN12</name>
    <dbReference type="NCBI Taxonomy" id="3076785"/>
    <lineage>
        <taxon>Viruses</taxon>
        <taxon>Duplodnaviria</taxon>
        <taxon>Heunggongvirae</taxon>
        <taxon>Uroviricota</taxon>
        <taxon>Caudoviricetes</taxon>
    </lineage>
</organism>
<dbReference type="InterPro" id="IPR058894">
    <property type="entry name" value="PhiTE_211_coil-containing-like"/>
</dbReference>
<dbReference type="EMBL" id="OR481006">
    <property type="protein sequence ID" value="WNO47496.1"/>
    <property type="molecule type" value="Genomic_DNA"/>
</dbReference>
<feature type="coiled-coil region" evidence="1">
    <location>
        <begin position="258"/>
        <end position="285"/>
    </location>
</feature>
<reference evidence="3" key="1">
    <citation type="submission" date="2023-08" db="EMBL/GenBank/DDBJ databases">
        <authorList>
            <person name="Nazir A."/>
        </authorList>
    </citation>
    <scope>NUCLEOTIDE SEQUENCE</scope>
</reference>
<keyword evidence="1" id="KW-0175">Coiled coil</keyword>
<evidence type="ECO:0000256" key="1">
    <source>
        <dbReference type="SAM" id="Coils"/>
    </source>
</evidence>